<dbReference type="PIRSF" id="PIRSF015417">
    <property type="entry name" value="T31B5_30_vWA"/>
    <property type="match status" value="1"/>
</dbReference>
<dbReference type="Pfam" id="PF25043">
    <property type="entry name" value="DUF7788"/>
    <property type="match status" value="1"/>
</dbReference>
<reference evidence="3 4" key="1">
    <citation type="journal article" date="2016" name="Mol. Biol. Evol.">
        <title>Comparative Genomics of Early-Diverging Mushroom-Forming Fungi Provides Insights into the Origins of Lignocellulose Decay Capabilities.</title>
        <authorList>
            <person name="Nagy L.G."/>
            <person name="Riley R."/>
            <person name="Tritt A."/>
            <person name="Adam C."/>
            <person name="Daum C."/>
            <person name="Floudas D."/>
            <person name="Sun H."/>
            <person name="Yadav J.S."/>
            <person name="Pangilinan J."/>
            <person name="Larsson K.H."/>
            <person name="Matsuura K."/>
            <person name="Barry K."/>
            <person name="Labutti K."/>
            <person name="Kuo R."/>
            <person name="Ohm R.A."/>
            <person name="Bhattacharya S.S."/>
            <person name="Shirouzu T."/>
            <person name="Yoshinaga Y."/>
            <person name="Martin F.M."/>
            <person name="Grigoriev I.V."/>
            <person name="Hibbett D.S."/>
        </authorList>
    </citation>
    <scope>NUCLEOTIDE SEQUENCE [LARGE SCALE GENOMIC DNA]</scope>
    <source>
        <strain evidence="3 4">HHB12029</strain>
    </source>
</reference>
<dbReference type="Gene3D" id="3.40.50.410">
    <property type="entry name" value="von Willebrand factor, type A domain"/>
    <property type="match status" value="1"/>
</dbReference>
<dbReference type="PANTHER" id="PTHR31373:SF27">
    <property type="entry name" value="TROVE DOMAIN-CONTAINING PROTEIN"/>
    <property type="match status" value="1"/>
</dbReference>
<name>A0A165IIP9_EXIGL</name>
<dbReference type="PANTHER" id="PTHR31373">
    <property type="entry name" value="OS06G0652100 PROTEIN"/>
    <property type="match status" value="1"/>
</dbReference>
<protein>
    <submittedName>
        <fullName evidence="3">Uncharacterized protein</fullName>
    </submittedName>
</protein>
<evidence type="ECO:0000259" key="1">
    <source>
        <dbReference type="Pfam" id="PF11443"/>
    </source>
</evidence>
<gene>
    <name evidence="3" type="ORF">EXIGLDRAFT_717059</name>
</gene>
<dbReference type="EMBL" id="KV425989">
    <property type="protein sequence ID" value="KZV93454.1"/>
    <property type="molecule type" value="Genomic_DNA"/>
</dbReference>
<evidence type="ECO:0000313" key="3">
    <source>
        <dbReference type="EMBL" id="KZV93454.1"/>
    </source>
</evidence>
<feature type="domain" description="DUF7788" evidence="2">
    <location>
        <begin position="521"/>
        <end position="743"/>
    </location>
</feature>
<dbReference type="AlphaFoldDB" id="A0A165IIP9"/>
<dbReference type="Proteomes" id="UP000077266">
    <property type="component" value="Unassembled WGS sequence"/>
</dbReference>
<dbReference type="InParanoid" id="A0A165IIP9"/>
<dbReference type="InterPro" id="IPR056690">
    <property type="entry name" value="DUF7788"/>
</dbReference>
<proteinExistence type="predicted"/>
<feature type="domain" description="DUF2828" evidence="1">
    <location>
        <begin position="104"/>
        <end position="519"/>
    </location>
</feature>
<dbReference type="Pfam" id="PF11443">
    <property type="entry name" value="DUF2828"/>
    <property type="match status" value="1"/>
</dbReference>
<evidence type="ECO:0000313" key="4">
    <source>
        <dbReference type="Proteomes" id="UP000077266"/>
    </source>
</evidence>
<keyword evidence="4" id="KW-1185">Reference proteome</keyword>
<accession>A0A165IIP9</accession>
<dbReference type="InterPro" id="IPR036465">
    <property type="entry name" value="vWFA_dom_sf"/>
</dbReference>
<sequence>MKHGLLSLVQWPLRRVLLPSFRRLAHIGQLDPFGPSTSVHATSSPSASTRPVTLPALPELHDPNFLDALLPRSSHVVARPETGAAPPADAFVNALHDTANLVRTANMAFAHASSGSACLDAFSGLNSYTSTTEYDSILSKSWTEDPLKTLRIIWHLRSIHEGQSANEAFYRAFAWLYLKHPRTAILNLSQLVEPVIELPARNETDHPRTRAHGYYKDLLNILVLATNAELTPTARHKSLHVPRIRSKVAYRYRQGRKHSKRRLPPETRDARVQAGVEHNNAVTLAARRAREHTAVERAAHVRQLLATDPTYKALFVAVARIFADGISRDVETLRTISDPLTSDEERVSLSFSLSYAAKWAPSVSAMHDKHTNIATAIAELLYIRGALVKPNPALPTPLTHEDAHRVRGMYTRWALSPLRRAKKVPETYMGTQRWGDIDYSHVPSKCMSVNAKHFHEHDHERFSQYLQEVAQGHKTISGATLLPHELLAAAMSPSEDFERQVIDAQWNTMVQNIRDAGKLDNCLAVCDVSGSMGDLKSESHLRGIYPGRPWPIVPAVALSLVLAQTAREPWRNCFITFSGNPEIVRLDPSAGLAKTAQQIATSSWNMNTDFNAVFTRLILPMAERHKLQPDDMIKRLFVFSDMEFDRSCSSLLKKPWATEHEIIKANFERLGYTMPEIVYWNLWDDSSQPVTGGVAGTALVTGFSPNLMKLFMEGDDLIVEPETEMLAPAVREPMDPFAIMDKALSRPSFSGLRVVD</sequence>
<dbReference type="SUPFAM" id="SSF53300">
    <property type="entry name" value="vWA-like"/>
    <property type="match status" value="1"/>
</dbReference>
<dbReference type="OrthoDB" id="1149618at2759"/>
<dbReference type="InterPro" id="IPR011205">
    <property type="entry name" value="UCP015417_vWA"/>
</dbReference>
<dbReference type="InterPro" id="IPR058580">
    <property type="entry name" value="DUF2828"/>
</dbReference>
<evidence type="ECO:0000259" key="2">
    <source>
        <dbReference type="Pfam" id="PF25043"/>
    </source>
</evidence>
<organism evidence="3 4">
    <name type="scientific">Exidia glandulosa HHB12029</name>
    <dbReference type="NCBI Taxonomy" id="1314781"/>
    <lineage>
        <taxon>Eukaryota</taxon>
        <taxon>Fungi</taxon>
        <taxon>Dikarya</taxon>
        <taxon>Basidiomycota</taxon>
        <taxon>Agaricomycotina</taxon>
        <taxon>Agaricomycetes</taxon>
        <taxon>Auriculariales</taxon>
        <taxon>Exidiaceae</taxon>
        <taxon>Exidia</taxon>
    </lineage>
</organism>